<dbReference type="OrthoDB" id="416042at2759"/>
<evidence type="ECO:0000313" key="2">
    <source>
        <dbReference type="Proteomes" id="UP000654075"/>
    </source>
</evidence>
<dbReference type="AlphaFoldDB" id="A0A813FLV8"/>
<sequence>EPTASKGCLSFIHIPKTGGSSIEFLAAEAYQMKGVALSSPLEWGDCKAMAKKNPHRLWGMCDQELKCENLKGCGISSADCCHINKTFEPAVKKGNSNEKCSMWHFPPGLDPILSKSMLTCDTFCVVRDPVSKFVSHWKWRNLGRTGCSSEAFAQYVVEELQKTREDILHEDCHFTPQVYFVWKWGQPALERQCTHVLHMENLTQEFNSLMRAYNLPMKIDPKNAARKSEDCKVNISAETASLIKGYYAEDYAAFGY</sequence>
<evidence type="ECO:0008006" key="3">
    <source>
        <dbReference type="Google" id="ProtNLM"/>
    </source>
</evidence>
<gene>
    <name evidence="1" type="ORF">PGLA1383_LOCUS32879</name>
</gene>
<dbReference type="Gene3D" id="3.40.50.300">
    <property type="entry name" value="P-loop containing nucleotide triphosphate hydrolases"/>
    <property type="match status" value="1"/>
</dbReference>
<protein>
    <recommendedName>
        <fullName evidence="3">Sulfotransferase</fullName>
    </recommendedName>
</protein>
<dbReference type="InterPro" id="IPR027417">
    <property type="entry name" value="P-loop_NTPase"/>
</dbReference>
<organism evidence="1 2">
    <name type="scientific">Polarella glacialis</name>
    <name type="common">Dinoflagellate</name>
    <dbReference type="NCBI Taxonomy" id="89957"/>
    <lineage>
        <taxon>Eukaryota</taxon>
        <taxon>Sar</taxon>
        <taxon>Alveolata</taxon>
        <taxon>Dinophyceae</taxon>
        <taxon>Suessiales</taxon>
        <taxon>Suessiaceae</taxon>
        <taxon>Polarella</taxon>
    </lineage>
</organism>
<dbReference type="EMBL" id="CAJNNV010025575">
    <property type="protein sequence ID" value="CAE8615163.1"/>
    <property type="molecule type" value="Genomic_DNA"/>
</dbReference>
<accession>A0A813FLV8</accession>
<evidence type="ECO:0000313" key="1">
    <source>
        <dbReference type="EMBL" id="CAE8615163.1"/>
    </source>
</evidence>
<keyword evidence="2" id="KW-1185">Reference proteome</keyword>
<proteinExistence type="predicted"/>
<dbReference type="OMA" id="ILHEDCH"/>
<dbReference type="Proteomes" id="UP000654075">
    <property type="component" value="Unassembled WGS sequence"/>
</dbReference>
<reference evidence="1" key="1">
    <citation type="submission" date="2021-02" db="EMBL/GenBank/DDBJ databases">
        <authorList>
            <person name="Dougan E. K."/>
            <person name="Rhodes N."/>
            <person name="Thang M."/>
            <person name="Chan C."/>
        </authorList>
    </citation>
    <scope>NUCLEOTIDE SEQUENCE</scope>
</reference>
<feature type="non-terminal residue" evidence="1">
    <location>
        <position position="256"/>
    </location>
</feature>
<comment type="caution">
    <text evidence="1">The sequence shown here is derived from an EMBL/GenBank/DDBJ whole genome shotgun (WGS) entry which is preliminary data.</text>
</comment>
<dbReference type="SUPFAM" id="SSF52540">
    <property type="entry name" value="P-loop containing nucleoside triphosphate hydrolases"/>
    <property type="match status" value="1"/>
</dbReference>
<name>A0A813FLV8_POLGL</name>